<dbReference type="Gene3D" id="3.40.449.10">
    <property type="entry name" value="Phosphoenolpyruvate Carboxykinase, domain 1"/>
    <property type="match status" value="1"/>
</dbReference>
<comment type="pathway">
    <text evidence="1 11">Carbohydrate biosynthesis; gluconeogenesis.</text>
</comment>
<feature type="binding site" evidence="11">
    <location>
        <position position="408"/>
    </location>
    <ligand>
        <name>GTP</name>
        <dbReference type="ChEBI" id="CHEBI:37565"/>
    </ligand>
</feature>
<sequence>MNAPTQGLPVQAPSYVKNARLIAWVSEMAALCKPQDIVWCDGSDEEYARFCQQLVDAGTFKRLNPAKRANSFLACSDPSDVARVEDRTFICSEKQEDAGPTNNWKAPAEMRGILQPLFDGCMAGRTMYVVPFSMGPLGSDIAHIGVELSDSAYVAVNMKLMTRMGRAVLDVLGDDGEFVPCLHTVGAPLAAGQQDVAWPCNPTTKYIVHFPETREIWSYGSGYGGNALLGKKCLALRIASAMGRAEATDTATGWLAEHMLILGVTSPAGKKYHVAAAFPSACGKTNFSMLVPPPALDGWKVTTIGDDIAWIKPAADGKLYAINPEAGYFGVAPGTNMLTNPNCMKSLDRDVIFTNVALTDDGDVWWEGMEQDAPGKALPAHLIDWQGKDWTPQIAEETGAKAAHPNSRFTVAATNNPALDSAWDDPAGVPIDAFLFGGRRSTTVPLVTEARNWNEGVYMAATMGSETTAAAFGQQGVVRRDPFAMLPFAGYNMIEYFQHWIDLGAKLQAQGAKLPKIYQTNWFRKGEDGKFAWPGYGENMRVLKWMIDRIESTAGVGVEHLTGTSPAYADLNWTGLDFTPAQFDTVTRTDDAAWGAELALHDELFAQLARGLPQELKDIRAALEARLKG</sequence>
<dbReference type="GO" id="GO:0005525">
    <property type="term" value="F:GTP binding"/>
    <property type="evidence" value="ECO:0007669"/>
    <property type="project" value="UniProtKB-UniRule"/>
</dbReference>
<feature type="binding site" evidence="11">
    <location>
        <position position="83"/>
    </location>
    <ligand>
        <name>substrate</name>
    </ligand>
</feature>
<dbReference type="InterPro" id="IPR008209">
    <property type="entry name" value="PEP_carboxykinase_GTP"/>
</dbReference>
<dbReference type="PIRSF" id="PIRSF001348">
    <property type="entry name" value="PEP_carboxykinase_GTP"/>
    <property type="match status" value="1"/>
</dbReference>
<dbReference type="GO" id="GO:0033993">
    <property type="term" value="P:response to lipid"/>
    <property type="evidence" value="ECO:0007669"/>
    <property type="project" value="TreeGrafter"/>
</dbReference>
<dbReference type="Pfam" id="PF17297">
    <property type="entry name" value="PEPCK_N"/>
    <property type="match status" value="1"/>
</dbReference>
<comment type="subcellular location">
    <subcellularLocation>
        <location evidence="11">Cytoplasm</location>
    </subcellularLocation>
</comment>
<evidence type="ECO:0000256" key="3">
    <source>
        <dbReference type="ARBA" id="ARBA00011245"/>
    </source>
</evidence>
<dbReference type="InterPro" id="IPR035077">
    <property type="entry name" value="PEP_carboxykinase_GTP_C"/>
</dbReference>
<dbReference type="InterPro" id="IPR035078">
    <property type="entry name" value="PEP_carboxykinase_GTP_N"/>
</dbReference>
<dbReference type="GO" id="GO:0019543">
    <property type="term" value="P:propionate catabolic process"/>
    <property type="evidence" value="ECO:0007669"/>
    <property type="project" value="TreeGrafter"/>
</dbReference>
<keyword evidence="4 11" id="KW-0312">Gluconeogenesis</keyword>
<dbReference type="GO" id="GO:0046327">
    <property type="term" value="P:glycerol biosynthetic process from pyruvate"/>
    <property type="evidence" value="ECO:0007669"/>
    <property type="project" value="TreeGrafter"/>
</dbReference>
<dbReference type="GO" id="GO:0042594">
    <property type="term" value="P:response to starvation"/>
    <property type="evidence" value="ECO:0007669"/>
    <property type="project" value="TreeGrafter"/>
</dbReference>
<dbReference type="SUPFAM" id="SSF68923">
    <property type="entry name" value="PEP carboxykinase N-terminal domain"/>
    <property type="match status" value="1"/>
</dbReference>
<dbReference type="Gene3D" id="3.90.228.20">
    <property type="match status" value="1"/>
</dbReference>
<comment type="function">
    <text evidence="11">Catalyzes the conversion of oxaloacetate (OAA) to phosphoenolpyruvate (PEP), the rate-limiting step in the metabolic pathway that produces glucose from lactate and other precursors derived from the citric acid cycle.</text>
</comment>
<proteinExistence type="inferred from homology"/>
<keyword evidence="15" id="KW-1185">Reference proteome</keyword>
<dbReference type="RefSeq" id="WP_110465872.1">
    <property type="nucleotide sequence ID" value="NZ_JAMOFZ010000013.1"/>
</dbReference>
<dbReference type="HAMAP" id="MF_00452">
    <property type="entry name" value="PEPCK_GTP"/>
    <property type="match status" value="1"/>
</dbReference>
<evidence type="ECO:0000313" key="14">
    <source>
        <dbReference type="EMBL" id="PYE76395.1"/>
    </source>
</evidence>
<dbReference type="AlphaFoldDB" id="A0A318SG49"/>
<accession>A0A318SG49</accession>
<dbReference type="InterPro" id="IPR013035">
    <property type="entry name" value="PEP_carboxykinase_C"/>
</dbReference>
<keyword evidence="6 11" id="KW-0547">Nucleotide-binding</keyword>
<dbReference type="NCBIfam" id="NF003253">
    <property type="entry name" value="PRK04210.1"/>
    <property type="match status" value="1"/>
</dbReference>
<evidence type="ECO:0000256" key="2">
    <source>
        <dbReference type="ARBA" id="ARBA00005796"/>
    </source>
</evidence>
<dbReference type="PANTHER" id="PTHR11561">
    <property type="entry name" value="PHOSPHOENOLPYRUVATE CARBOXYKINASE"/>
    <property type="match status" value="1"/>
</dbReference>
<evidence type="ECO:0000259" key="13">
    <source>
        <dbReference type="Pfam" id="PF17297"/>
    </source>
</evidence>
<feature type="binding site" evidence="11">
    <location>
        <begin position="223"/>
        <end position="225"/>
    </location>
    <ligand>
        <name>substrate</name>
    </ligand>
</feature>
<dbReference type="GO" id="GO:0071333">
    <property type="term" value="P:cellular response to glucose stimulus"/>
    <property type="evidence" value="ECO:0007669"/>
    <property type="project" value="TreeGrafter"/>
</dbReference>
<evidence type="ECO:0000256" key="7">
    <source>
        <dbReference type="ARBA" id="ARBA00022793"/>
    </source>
</evidence>
<keyword evidence="14" id="KW-0418">Kinase</keyword>
<evidence type="ECO:0000256" key="8">
    <source>
        <dbReference type="ARBA" id="ARBA00023134"/>
    </source>
</evidence>
<keyword evidence="14" id="KW-0670">Pyruvate</keyword>
<feature type="active site" evidence="11">
    <location>
        <position position="282"/>
    </location>
</feature>
<keyword evidence="5 11" id="KW-0479">Metal-binding</keyword>
<feature type="binding site" evidence="11">
    <location>
        <position position="232"/>
    </location>
    <ligand>
        <name>Mn(2+)</name>
        <dbReference type="ChEBI" id="CHEBI:29035"/>
    </ligand>
</feature>
<dbReference type="EC" id="4.1.1.32" evidence="11"/>
<evidence type="ECO:0000256" key="10">
    <source>
        <dbReference type="ARBA" id="ARBA00023239"/>
    </source>
</evidence>
<feature type="binding site" evidence="11">
    <location>
        <position position="258"/>
    </location>
    <ligand>
        <name>Mn(2+)</name>
        <dbReference type="ChEBI" id="CHEBI:29035"/>
    </ligand>
</feature>
<feature type="binding site" evidence="11">
    <location>
        <begin position="536"/>
        <end position="539"/>
    </location>
    <ligand>
        <name>GTP</name>
        <dbReference type="ChEBI" id="CHEBI:37565"/>
    </ligand>
</feature>
<feature type="binding site" evidence="11">
    <location>
        <begin position="281"/>
        <end position="286"/>
    </location>
    <ligand>
        <name>GTP</name>
        <dbReference type="ChEBI" id="CHEBI:37565"/>
    </ligand>
</feature>
<dbReference type="GO" id="GO:0016301">
    <property type="term" value="F:kinase activity"/>
    <property type="evidence" value="ECO:0007669"/>
    <property type="project" value="UniProtKB-KW"/>
</dbReference>
<comment type="catalytic activity">
    <reaction evidence="11">
        <text>oxaloacetate + GTP = phosphoenolpyruvate + GDP + CO2</text>
        <dbReference type="Rhea" id="RHEA:10388"/>
        <dbReference type="ChEBI" id="CHEBI:16452"/>
        <dbReference type="ChEBI" id="CHEBI:16526"/>
        <dbReference type="ChEBI" id="CHEBI:37565"/>
        <dbReference type="ChEBI" id="CHEBI:58189"/>
        <dbReference type="ChEBI" id="CHEBI:58702"/>
        <dbReference type="EC" id="4.1.1.32"/>
    </reaction>
</comment>
<comment type="similarity">
    <text evidence="2 11">Belongs to the phosphoenolpyruvate carboxykinase [GTP] family.</text>
</comment>
<keyword evidence="9 11" id="KW-0464">Manganese</keyword>
<name>A0A318SG49_9BURK</name>
<comment type="cofactor">
    <cofactor evidence="11">
        <name>Mn(2+)</name>
        <dbReference type="ChEBI" id="CHEBI:29035"/>
    </cofactor>
    <text evidence="11">Binds 1 Mn(2+) ion per subunit.</text>
</comment>
<keyword evidence="14" id="KW-0808">Transferase</keyword>
<organism evidence="14 15">
    <name type="scientific">Xylophilus ampelinus</name>
    <dbReference type="NCBI Taxonomy" id="54067"/>
    <lineage>
        <taxon>Bacteria</taxon>
        <taxon>Pseudomonadati</taxon>
        <taxon>Pseudomonadota</taxon>
        <taxon>Betaproteobacteria</taxon>
        <taxon>Burkholderiales</taxon>
        <taxon>Xylophilus</taxon>
    </lineage>
</organism>
<feature type="binding site" evidence="11">
    <location>
        <position position="307"/>
    </location>
    <ligand>
        <name>Mn(2+)</name>
        <dbReference type="ChEBI" id="CHEBI:29035"/>
    </ligand>
</feature>
<feature type="binding site" evidence="11">
    <location>
        <begin position="406"/>
        <end position="408"/>
    </location>
    <ligand>
        <name>substrate</name>
    </ligand>
</feature>
<keyword evidence="10 11" id="KW-0456">Lyase</keyword>
<evidence type="ECO:0000256" key="6">
    <source>
        <dbReference type="ARBA" id="ARBA00022741"/>
    </source>
</evidence>
<dbReference type="InterPro" id="IPR018091">
    <property type="entry name" value="PEP_carboxykin_GTP_CS"/>
</dbReference>
<dbReference type="Pfam" id="PF00821">
    <property type="entry name" value="PEPCK_GTP"/>
    <property type="match status" value="1"/>
</dbReference>
<comment type="caution">
    <text evidence="14">The sequence shown here is derived from an EMBL/GenBank/DDBJ whole genome shotgun (WGS) entry which is preliminary data.</text>
</comment>
<evidence type="ECO:0000256" key="4">
    <source>
        <dbReference type="ARBA" id="ARBA00022432"/>
    </source>
</evidence>
<dbReference type="SUPFAM" id="SSF53795">
    <property type="entry name" value="PEP carboxykinase-like"/>
    <property type="match status" value="1"/>
</dbReference>
<evidence type="ECO:0000256" key="11">
    <source>
        <dbReference type="HAMAP-Rule" id="MF_00452"/>
    </source>
</evidence>
<dbReference type="GO" id="GO:0030145">
    <property type="term" value="F:manganese ion binding"/>
    <property type="evidence" value="ECO:0007669"/>
    <property type="project" value="UniProtKB-UniRule"/>
</dbReference>
<comment type="subunit">
    <text evidence="3 11">Monomer.</text>
</comment>
<dbReference type="GO" id="GO:0004613">
    <property type="term" value="F:phosphoenolpyruvate carboxykinase (GTP) activity"/>
    <property type="evidence" value="ECO:0007669"/>
    <property type="project" value="UniProtKB-UniRule"/>
</dbReference>
<dbReference type="GO" id="GO:0005829">
    <property type="term" value="C:cytosol"/>
    <property type="evidence" value="ECO:0007669"/>
    <property type="project" value="TreeGrafter"/>
</dbReference>
<feature type="binding site" evidence="11">
    <location>
        <position position="280"/>
    </location>
    <ligand>
        <name>substrate</name>
    </ligand>
</feature>
<dbReference type="Gene3D" id="2.170.8.10">
    <property type="entry name" value="Phosphoenolpyruvate Carboxykinase, domain 2"/>
    <property type="match status" value="1"/>
</dbReference>
<dbReference type="PROSITE" id="PS00505">
    <property type="entry name" value="PEPCK_GTP"/>
    <property type="match status" value="1"/>
</dbReference>
<evidence type="ECO:0000256" key="1">
    <source>
        <dbReference type="ARBA" id="ARBA00004742"/>
    </source>
</evidence>
<dbReference type="InterPro" id="IPR008210">
    <property type="entry name" value="PEP_carboxykinase_N"/>
</dbReference>
<evidence type="ECO:0000259" key="12">
    <source>
        <dbReference type="Pfam" id="PF00821"/>
    </source>
</evidence>
<keyword evidence="8 11" id="KW-0342">GTP-binding</keyword>
<dbReference type="GO" id="GO:0006107">
    <property type="term" value="P:oxaloacetate metabolic process"/>
    <property type="evidence" value="ECO:0007669"/>
    <property type="project" value="TreeGrafter"/>
</dbReference>
<dbReference type="FunFam" id="3.40.449.10:FF:000005">
    <property type="entry name" value="Phosphoenolpyruvate carboxykinase [GTP]"/>
    <property type="match status" value="1"/>
</dbReference>
<keyword evidence="7 11" id="KW-0210">Decarboxylase</keyword>
<dbReference type="EMBL" id="QJTC01000013">
    <property type="protein sequence ID" value="PYE76395.1"/>
    <property type="molecule type" value="Genomic_DNA"/>
</dbReference>
<feature type="domain" description="Phosphoenolpyruvate carboxykinase C-terminal P-loop" evidence="12">
    <location>
        <begin position="254"/>
        <end position="626"/>
    </location>
</feature>
<evidence type="ECO:0000256" key="9">
    <source>
        <dbReference type="ARBA" id="ARBA00023211"/>
    </source>
</evidence>
<reference evidence="14 15" key="1">
    <citation type="submission" date="2018-06" db="EMBL/GenBank/DDBJ databases">
        <title>Genomic Encyclopedia of Type Strains, Phase III (KMG-III): the genomes of soil and plant-associated and newly described type strains.</title>
        <authorList>
            <person name="Whitman W."/>
        </authorList>
    </citation>
    <scope>NUCLEOTIDE SEQUENCE [LARGE SCALE GENOMIC DNA]</scope>
    <source>
        <strain evidence="14 15">CECT 7646</strain>
    </source>
</reference>
<dbReference type="Proteomes" id="UP000247540">
    <property type="component" value="Unassembled WGS sequence"/>
</dbReference>
<feature type="domain" description="Phosphoenolpyruvate carboxykinase GTP-utilising N-terminal" evidence="13">
    <location>
        <begin position="24"/>
        <end position="244"/>
    </location>
</feature>
<evidence type="ECO:0000256" key="5">
    <source>
        <dbReference type="ARBA" id="ARBA00022723"/>
    </source>
</evidence>
<dbReference type="UniPathway" id="UPA00138"/>
<feature type="binding site" evidence="11">
    <location>
        <position position="439"/>
    </location>
    <ligand>
        <name>GTP</name>
        <dbReference type="ChEBI" id="CHEBI:37565"/>
    </ligand>
</feature>
<dbReference type="GO" id="GO:0006094">
    <property type="term" value="P:gluconeogenesis"/>
    <property type="evidence" value="ECO:0007669"/>
    <property type="project" value="UniProtKB-UniRule"/>
</dbReference>
<protein>
    <recommendedName>
        <fullName evidence="11">Phosphoenolpyruvate carboxykinase [GTP]</fullName>
        <shortName evidence="11">PEP carboxykinase</shortName>
        <shortName evidence="11">PEPCK</shortName>
        <ecNumber evidence="11">4.1.1.32</ecNumber>
    </recommendedName>
    <alternativeName>
        <fullName evidence="11">GTP-dependent phosphoenolpyruvate carboxykinase</fullName>
        <shortName evidence="11">GTP-PEPCK</shortName>
    </alternativeName>
</protein>
<dbReference type="OrthoDB" id="9758871at2"/>
<evidence type="ECO:0000313" key="15">
    <source>
        <dbReference type="Proteomes" id="UP000247540"/>
    </source>
</evidence>
<dbReference type="CDD" id="cd00819">
    <property type="entry name" value="PEPCK_GTP"/>
    <property type="match status" value="1"/>
</dbReference>
<keyword evidence="11" id="KW-0963">Cytoplasm</keyword>
<dbReference type="PANTHER" id="PTHR11561:SF0">
    <property type="entry name" value="PHOSPHOENOLPYRUVATE CARBOXYKINASE [GTP]-RELATED"/>
    <property type="match status" value="1"/>
</dbReference>
<gene>
    <name evidence="11" type="primary">pckG</name>
    <name evidence="14" type="ORF">DFQ15_11383</name>
</gene>